<evidence type="ECO:0000256" key="9">
    <source>
        <dbReference type="ARBA" id="ARBA00023204"/>
    </source>
</evidence>
<dbReference type="Gene3D" id="3.40.50.300">
    <property type="entry name" value="P-loop containing nucleotide triphosphate hydrolases"/>
    <property type="match status" value="2"/>
</dbReference>
<evidence type="ECO:0000256" key="6">
    <source>
        <dbReference type="ARBA" id="ARBA00023125"/>
    </source>
</evidence>
<dbReference type="Pfam" id="PF05970">
    <property type="entry name" value="PIF1"/>
    <property type="match status" value="1"/>
</dbReference>
<dbReference type="GO" id="GO:0006310">
    <property type="term" value="P:DNA recombination"/>
    <property type="evidence" value="ECO:0007669"/>
    <property type="project" value="UniProtKB-UniRule"/>
</dbReference>
<dbReference type="InterPro" id="IPR057437">
    <property type="entry name" value="PIF1/LRR1_PH"/>
</dbReference>
<dbReference type="PANTHER" id="PTHR47642">
    <property type="entry name" value="ATP-DEPENDENT DNA HELICASE"/>
    <property type="match status" value="1"/>
</dbReference>
<evidence type="ECO:0000256" key="11">
    <source>
        <dbReference type="ARBA" id="ARBA00023242"/>
    </source>
</evidence>
<dbReference type="InterPro" id="IPR049163">
    <property type="entry name" value="Pif1-like_2B_dom"/>
</dbReference>
<feature type="compositionally biased region" description="Polar residues" evidence="14">
    <location>
        <begin position="151"/>
        <end position="160"/>
    </location>
</feature>
<evidence type="ECO:0000313" key="17">
    <source>
        <dbReference type="Proteomes" id="UP001075354"/>
    </source>
</evidence>
<dbReference type="InterPro" id="IPR027417">
    <property type="entry name" value="P-loop_NTPase"/>
</dbReference>
<dbReference type="AlphaFoldDB" id="A0AAV7XCH4"/>
<protein>
    <recommendedName>
        <fullName evidence="13">ATP-dependent DNA helicase PIF1</fullName>
        <ecNumber evidence="13">5.6.2.3</ecNumber>
    </recommendedName>
    <alternativeName>
        <fullName evidence="13">DNA 5'-3' helicase PIF1</fullName>
    </alternativeName>
    <alternativeName>
        <fullName evidence="13">DNA repair and recombination helicase PIF1</fullName>
    </alternativeName>
</protein>
<organism evidence="16 17">
    <name type="scientific">Megalurothrips usitatus</name>
    <name type="common">bean blossom thrips</name>
    <dbReference type="NCBI Taxonomy" id="439358"/>
    <lineage>
        <taxon>Eukaryota</taxon>
        <taxon>Metazoa</taxon>
        <taxon>Ecdysozoa</taxon>
        <taxon>Arthropoda</taxon>
        <taxon>Hexapoda</taxon>
        <taxon>Insecta</taxon>
        <taxon>Pterygota</taxon>
        <taxon>Neoptera</taxon>
        <taxon>Paraneoptera</taxon>
        <taxon>Thysanoptera</taxon>
        <taxon>Terebrantia</taxon>
        <taxon>Thripoidea</taxon>
        <taxon>Thripidae</taxon>
        <taxon>Megalurothrips</taxon>
    </lineage>
</organism>
<keyword evidence="10 13" id="KW-0413">Isomerase</keyword>
<dbReference type="InterPro" id="IPR051055">
    <property type="entry name" value="PIF1_helicase"/>
</dbReference>
<keyword evidence="4 13" id="KW-0347">Helicase</keyword>
<dbReference type="FunFam" id="3.40.50.300:FF:000805">
    <property type="entry name" value="ATP-dependent DNA helicase PIF1"/>
    <property type="match status" value="1"/>
</dbReference>
<comment type="function">
    <text evidence="13">DNA-dependent ATPase and 5'-3' DNA helicase required for the maintenance of both mitochondrial and nuclear genome stability.</text>
</comment>
<keyword evidence="9 13" id="KW-0234">DNA repair</keyword>
<evidence type="ECO:0000256" key="8">
    <source>
        <dbReference type="ARBA" id="ARBA00023172"/>
    </source>
</evidence>
<dbReference type="GO" id="GO:0043139">
    <property type="term" value="F:5'-3' DNA helicase activity"/>
    <property type="evidence" value="ECO:0007669"/>
    <property type="project" value="UniProtKB-UniRule"/>
</dbReference>
<evidence type="ECO:0000256" key="14">
    <source>
        <dbReference type="SAM" id="MobiDB-lite"/>
    </source>
</evidence>
<dbReference type="GO" id="GO:0003677">
    <property type="term" value="F:DNA binding"/>
    <property type="evidence" value="ECO:0007669"/>
    <property type="project" value="UniProtKB-KW"/>
</dbReference>
<sequence length="616" mass="68389">MSSSDSPTLTCPVLIEWMNSQQMVTRKVNLKPGLLRILRNGFREIFVEISNEKSAKHKFQMKNIIVHSKFMNEGKCSINFKDDNARAMINNAPPSQLVNFLKTMYIKLQGDKGGKVSLKDRLEGRSVMEEISPLTSKELIQARDKLAPKDSCTTPKTGQVKTKRPAKEDSASSVQPASKRRCFATTVEVPLTDEQQRVLLAVASGKNIFFTGSAGTGKSFLLRKIIASLPPDTTYPTASTGVAACHIGGYTLHSFAGVGSGQGSLKRLAELARRPHVAQQWRRCKVLIIDEISMVDGRFFDKLEYIAREVRGNDRPFGGIQLVLCGDFLQLPPVGRNDSSNKEGPATFCFQSEAWERCNLNCYELSVVHRQNDPVFIDILQNIRIGRVTPEIVERLQATTNNKVDSAGILASRLCSLTKESQLINISKLENLSANEKEFQAIDSDPTLSQTLDVQTPVESTIKLKVGAQVMLLKNISLNDGLVNGARGVVTKFSTEGLPVVKFRAGEFTIRYEKWSVKVISGTVLSRKQIPLKLAWAFSIHKSQGLTLDCVEMSLGKVFEAGQAYVALSRAKSLASLRVLDFDSKQVWANPDVLKFYQRFRRNMAAMELVPLGKKR</sequence>
<comment type="cofactor">
    <cofactor evidence="13">
        <name>Mg(2+)</name>
        <dbReference type="ChEBI" id="CHEBI:18420"/>
    </cofactor>
</comment>
<dbReference type="Pfam" id="PF21530">
    <property type="entry name" value="Pif1_2B_dom"/>
    <property type="match status" value="1"/>
</dbReference>
<evidence type="ECO:0000256" key="1">
    <source>
        <dbReference type="ARBA" id="ARBA00022741"/>
    </source>
</evidence>
<keyword evidence="7 13" id="KW-0496">Mitochondrion</keyword>
<dbReference type="GO" id="GO:0005524">
    <property type="term" value="F:ATP binding"/>
    <property type="evidence" value="ECO:0007669"/>
    <property type="project" value="UniProtKB-UniRule"/>
</dbReference>
<keyword evidence="1 13" id="KW-0547">Nucleotide-binding</keyword>
<dbReference type="PANTHER" id="PTHR47642:SF7">
    <property type="entry name" value="ATP-DEPENDENT DNA HELICASE PIF1"/>
    <property type="match status" value="1"/>
</dbReference>
<dbReference type="HAMAP" id="MF_03176">
    <property type="entry name" value="PIF1"/>
    <property type="match status" value="1"/>
</dbReference>
<evidence type="ECO:0000256" key="10">
    <source>
        <dbReference type="ARBA" id="ARBA00023235"/>
    </source>
</evidence>
<feature type="DNA-binding region" evidence="13">
    <location>
        <begin position="563"/>
        <end position="582"/>
    </location>
</feature>
<evidence type="ECO:0000259" key="15">
    <source>
        <dbReference type="SMART" id="SM00382"/>
    </source>
</evidence>
<dbReference type="Proteomes" id="UP001075354">
    <property type="component" value="Chromosome 12"/>
</dbReference>
<evidence type="ECO:0000256" key="2">
    <source>
        <dbReference type="ARBA" id="ARBA00022763"/>
    </source>
</evidence>
<reference evidence="16" key="1">
    <citation type="submission" date="2022-12" db="EMBL/GenBank/DDBJ databases">
        <title>Chromosome-level genome assembly of the bean flower thrips Megalurothrips usitatus.</title>
        <authorList>
            <person name="Ma L."/>
            <person name="Liu Q."/>
            <person name="Li H."/>
            <person name="Cai W."/>
        </authorList>
    </citation>
    <scope>NUCLEOTIDE SEQUENCE</scope>
    <source>
        <strain evidence="16">Cailab_2022a</strain>
    </source>
</reference>
<dbReference type="Pfam" id="PF25344">
    <property type="entry name" value="PH_LRR1"/>
    <property type="match status" value="1"/>
</dbReference>
<dbReference type="GO" id="GO:0000723">
    <property type="term" value="P:telomere maintenance"/>
    <property type="evidence" value="ECO:0007669"/>
    <property type="project" value="InterPro"/>
</dbReference>
<dbReference type="GO" id="GO:0005739">
    <property type="term" value="C:mitochondrion"/>
    <property type="evidence" value="ECO:0007669"/>
    <property type="project" value="UniProtKB-SubCell"/>
</dbReference>
<comment type="catalytic activity">
    <reaction evidence="13">
        <text>ATP + H2O = ADP + phosphate + H(+)</text>
        <dbReference type="Rhea" id="RHEA:13065"/>
        <dbReference type="ChEBI" id="CHEBI:15377"/>
        <dbReference type="ChEBI" id="CHEBI:15378"/>
        <dbReference type="ChEBI" id="CHEBI:30616"/>
        <dbReference type="ChEBI" id="CHEBI:43474"/>
        <dbReference type="ChEBI" id="CHEBI:456216"/>
        <dbReference type="EC" id="5.6.2.3"/>
    </reaction>
</comment>
<dbReference type="SUPFAM" id="SSF52540">
    <property type="entry name" value="P-loop containing nucleoside triphosphate hydrolases"/>
    <property type="match status" value="2"/>
</dbReference>
<dbReference type="GO" id="GO:0006281">
    <property type="term" value="P:DNA repair"/>
    <property type="evidence" value="ECO:0007669"/>
    <property type="project" value="UniProtKB-UniRule"/>
</dbReference>
<dbReference type="FunFam" id="3.40.50.300:FF:003367">
    <property type="entry name" value="ATP-dependent DNA helicase PIF1"/>
    <property type="match status" value="1"/>
</dbReference>
<dbReference type="EMBL" id="JAPTSV010000012">
    <property type="protein sequence ID" value="KAJ1522289.1"/>
    <property type="molecule type" value="Genomic_DNA"/>
</dbReference>
<evidence type="ECO:0000256" key="12">
    <source>
        <dbReference type="ARBA" id="ARBA00065873"/>
    </source>
</evidence>
<keyword evidence="11 13" id="KW-0539">Nucleus</keyword>
<dbReference type="InterPro" id="IPR003593">
    <property type="entry name" value="AAA+_ATPase"/>
</dbReference>
<evidence type="ECO:0000256" key="5">
    <source>
        <dbReference type="ARBA" id="ARBA00022840"/>
    </source>
</evidence>
<dbReference type="EC" id="5.6.2.3" evidence="13"/>
<evidence type="ECO:0000313" key="16">
    <source>
        <dbReference type="EMBL" id="KAJ1522289.1"/>
    </source>
</evidence>
<keyword evidence="17" id="KW-1185">Reference proteome</keyword>
<dbReference type="GO" id="GO:0005634">
    <property type="term" value="C:nucleus"/>
    <property type="evidence" value="ECO:0007669"/>
    <property type="project" value="UniProtKB-SubCell"/>
</dbReference>
<feature type="binding site" evidence="13">
    <location>
        <begin position="212"/>
        <end position="219"/>
    </location>
    <ligand>
        <name>ATP</name>
        <dbReference type="ChEBI" id="CHEBI:30616"/>
    </ligand>
</feature>
<gene>
    <name evidence="13" type="primary">PIF1</name>
    <name evidence="16" type="ORF">ONE63_002588</name>
</gene>
<keyword evidence="8 13" id="KW-0233">DNA recombination</keyword>
<comment type="caution">
    <text evidence="16">The sequence shown here is derived from an EMBL/GenBank/DDBJ whole genome shotgun (WGS) entry which is preliminary data.</text>
</comment>
<feature type="domain" description="AAA+ ATPase" evidence="15">
    <location>
        <begin position="204"/>
        <end position="398"/>
    </location>
</feature>
<comment type="subunit">
    <text evidence="12">Monomer. Interacts with telomerase.</text>
</comment>
<proteinExistence type="inferred from homology"/>
<dbReference type="InterPro" id="IPR010285">
    <property type="entry name" value="DNA_helicase_pif1-like_DEAD"/>
</dbReference>
<feature type="region of interest" description="Disordered" evidence="14">
    <location>
        <begin position="146"/>
        <end position="177"/>
    </location>
</feature>
<keyword evidence="3 13" id="KW-0378">Hydrolase</keyword>
<name>A0AAV7XCH4_9NEOP</name>
<evidence type="ECO:0000256" key="4">
    <source>
        <dbReference type="ARBA" id="ARBA00022806"/>
    </source>
</evidence>
<evidence type="ECO:0000256" key="3">
    <source>
        <dbReference type="ARBA" id="ARBA00022801"/>
    </source>
</evidence>
<dbReference type="CDD" id="cd18809">
    <property type="entry name" value="SF1_C_RecD"/>
    <property type="match status" value="1"/>
</dbReference>
<evidence type="ECO:0000256" key="13">
    <source>
        <dbReference type="HAMAP-Rule" id="MF_03176"/>
    </source>
</evidence>
<comment type="similarity">
    <text evidence="13">Belongs to the helicase family. PIF1 subfamily.</text>
</comment>
<accession>A0AAV7XCH4</accession>
<keyword evidence="6 13" id="KW-0238">DNA-binding</keyword>
<keyword evidence="2 13" id="KW-0227">DNA damage</keyword>
<dbReference type="CDD" id="cd18037">
    <property type="entry name" value="DEXSc_Pif1_like"/>
    <property type="match status" value="1"/>
</dbReference>
<dbReference type="GO" id="GO:0016787">
    <property type="term" value="F:hydrolase activity"/>
    <property type="evidence" value="ECO:0007669"/>
    <property type="project" value="UniProtKB-KW"/>
</dbReference>
<dbReference type="InterPro" id="IPR048293">
    <property type="entry name" value="PIF1_RRM3_pfh1"/>
</dbReference>
<evidence type="ECO:0000256" key="7">
    <source>
        <dbReference type="ARBA" id="ARBA00023128"/>
    </source>
</evidence>
<keyword evidence="5 13" id="KW-0067">ATP-binding</keyword>
<dbReference type="SMART" id="SM00382">
    <property type="entry name" value="AAA"/>
    <property type="match status" value="1"/>
</dbReference>
<comment type="subcellular location">
    <subcellularLocation>
        <location evidence="13">Nucleus</location>
    </subcellularLocation>
    <subcellularLocation>
        <location evidence="13">Mitochondrion</location>
    </subcellularLocation>
</comment>